<dbReference type="Proteomes" id="UP001157502">
    <property type="component" value="Chromosome 6"/>
</dbReference>
<evidence type="ECO:0000313" key="2">
    <source>
        <dbReference type="Proteomes" id="UP001157502"/>
    </source>
</evidence>
<organism evidence="1 2">
    <name type="scientific">Dallia pectoralis</name>
    <name type="common">Alaska blackfish</name>
    <dbReference type="NCBI Taxonomy" id="75939"/>
    <lineage>
        <taxon>Eukaryota</taxon>
        <taxon>Metazoa</taxon>
        <taxon>Chordata</taxon>
        <taxon>Craniata</taxon>
        <taxon>Vertebrata</taxon>
        <taxon>Euteleostomi</taxon>
        <taxon>Actinopterygii</taxon>
        <taxon>Neopterygii</taxon>
        <taxon>Teleostei</taxon>
        <taxon>Protacanthopterygii</taxon>
        <taxon>Esociformes</taxon>
        <taxon>Umbridae</taxon>
        <taxon>Dallia</taxon>
    </lineage>
</organism>
<gene>
    <name evidence="1" type="ORF">DPEC_G00068290</name>
</gene>
<reference evidence="1" key="1">
    <citation type="submission" date="2021-05" db="EMBL/GenBank/DDBJ databases">
        <authorList>
            <person name="Pan Q."/>
            <person name="Jouanno E."/>
            <person name="Zahm M."/>
            <person name="Klopp C."/>
            <person name="Cabau C."/>
            <person name="Louis A."/>
            <person name="Berthelot C."/>
            <person name="Parey E."/>
            <person name="Roest Crollius H."/>
            <person name="Montfort J."/>
            <person name="Robinson-Rechavi M."/>
            <person name="Bouchez O."/>
            <person name="Lampietro C."/>
            <person name="Lopez Roques C."/>
            <person name="Donnadieu C."/>
            <person name="Postlethwait J."/>
            <person name="Bobe J."/>
            <person name="Dillon D."/>
            <person name="Chandos A."/>
            <person name="von Hippel F."/>
            <person name="Guiguen Y."/>
        </authorList>
    </citation>
    <scope>NUCLEOTIDE SEQUENCE</scope>
    <source>
        <strain evidence="1">YG-Jan2019</strain>
    </source>
</reference>
<name>A0ACC2H1W0_DALPE</name>
<proteinExistence type="predicted"/>
<evidence type="ECO:0000313" key="1">
    <source>
        <dbReference type="EMBL" id="KAJ8009832.1"/>
    </source>
</evidence>
<sequence>MFRNTVSPRCSNSKTVLSDRPKHGLSHTTGHPKLISYLPPRRYRIIVGPGTLSYTPANPAALVYNHPVSGYDDTGKFNELMDTWKSGAFKLAVQLNAVTFAIQGAHRHLLSCAQGVQRSDVTGCEPGFVAEFYTDTPVASRSLSSSRLVMVVKRETWNPILLSRWYMPFLDSRRGNRTCWLDRPMVSDAHLNYRVPLCDSRGLCDPLEPDNDTVSACEVNENGEISLGCPVVCDNPCFGPICYRLQSDMFTLSTAIDRAPGVPAYEQSMIQVTKSPRILSKVYSLSESDMHESLASVRNLTARSFELLQRGETVLRNILATDAAARKHIAKVQAETEGRSSKTKCGNCERVMGRSQFMAAASIVFSALTCPILIAVIIKLKSRANTEAVSVRTSRSIKERLL</sequence>
<dbReference type="EMBL" id="CM055733">
    <property type="protein sequence ID" value="KAJ8009832.1"/>
    <property type="molecule type" value="Genomic_DNA"/>
</dbReference>
<keyword evidence="2" id="KW-1185">Reference proteome</keyword>
<comment type="caution">
    <text evidence="1">The sequence shown here is derived from an EMBL/GenBank/DDBJ whole genome shotgun (WGS) entry which is preliminary data.</text>
</comment>
<accession>A0ACC2H1W0</accession>
<protein>
    <submittedName>
        <fullName evidence="1">Uncharacterized protein</fullName>
    </submittedName>
</protein>